<evidence type="ECO:0000259" key="16">
    <source>
        <dbReference type="Pfam" id="PF00999"/>
    </source>
</evidence>
<feature type="transmembrane region" description="Helical" evidence="15">
    <location>
        <begin position="249"/>
        <end position="274"/>
    </location>
</feature>
<feature type="transmembrane region" description="Helical" evidence="15">
    <location>
        <begin position="183"/>
        <end position="205"/>
    </location>
</feature>
<evidence type="ECO:0000256" key="9">
    <source>
        <dbReference type="ARBA" id="ARBA00023053"/>
    </source>
</evidence>
<feature type="transmembrane region" description="Helical" evidence="15">
    <location>
        <begin position="412"/>
        <end position="440"/>
    </location>
</feature>
<keyword evidence="13" id="KW-0050">Antiport</keyword>
<keyword evidence="6 13" id="KW-0812">Transmembrane</keyword>
<feature type="transmembrane region" description="Helical" evidence="15">
    <location>
        <begin position="478"/>
        <end position="498"/>
    </location>
</feature>
<keyword evidence="11 15" id="KW-0472">Membrane</keyword>
<dbReference type="InterPro" id="IPR002090">
    <property type="entry name" value="NHE-6/7/9"/>
</dbReference>
<dbReference type="PANTHER" id="PTHR10110">
    <property type="entry name" value="SODIUM/HYDROGEN EXCHANGER"/>
    <property type="match status" value="1"/>
</dbReference>
<gene>
    <name evidence="17" type="ORF">CAPTEDRAFT_184481</name>
</gene>
<dbReference type="Gene3D" id="6.10.140.1330">
    <property type="match status" value="1"/>
</dbReference>
<feature type="domain" description="Cation/H+ exchanger transmembrane" evidence="16">
    <location>
        <begin position="44"/>
        <end position="503"/>
    </location>
</feature>
<dbReference type="GO" id="GO:0015386">
    <property type="term" value="F:potassium:proton antiporter activity"/>
    <property type="evidence" value="ECO:0007669"/>
    <property type="project" value="TreeGrafter"/>
</dbReference>
<comment type="similarity">
    <text evidence="3 13">Belongs to the monovalent cation:proton antiporter 1 (CPA1) transporter (TC 2.A.36) family.</text>
</comment>
<keyword evidence="19" id="KW-1185">Reference proteome</keyword>
<evidence type="ECO:0000313" key="19">
    <source>
        <dbReference type="Proteomes" id="UP000014760"/>
    </source>
</evidence>
<dbReference type="OrthoDB" id="196264at2759"/>
<sequence length="622" mass="69148">MSGRWQAAAVDPSEKPDVIQEEKVTKSHMLDSLNMLMFLGLLILTVVTIWIFKHRRLRFVHETGLAIIYGLIVGAILAYTSKGGGTTSYADITLPDNANTSFGINSPPDDLHLHMSEEDLSHNATFKYSYQGALKDNNRAEPELEEKATFDPEVFFNVLLPPIIFNAGYQMKRKHFFRNFGAIMTYAFMGTTVSCFVVGSMMYGFMQIPFLSGISIGFKDCLIFGAIISATDPVTVLAIFHDLNVDVDLYALVFGESVLNDAVAIVLAGLVAAVEQYSSASGGFDGMAVLHCLGNFVGVFLGAFSLGSAMGMLTALLTKYTQLRDYPLLETSLFVLMSYSTFMAAEAAGMTGIVAVLFCGICQAHYTFNNLSPESQARTKQLFDLLNFLMENFVFLYIGVSTFTFQKHLWNWWFILSSFIAIIVARACNVYPLSFLLNLGRSNKIRYNFQHMMMFAGLRGAIAFALAIRNTSTPERRIVFSSTLVIVMATVIMCGGFSTQMLQWLKIRYCFSPSEPHPPLHSATPGRLAEKARLVRMWYKVDEFLVKPLLTHAVPPLTKTMPKCCYPLALLLTSPSTQRRREDSDTDLIIDDQDLPSAYGDGPELDSSDHKVNNSQDISLHV</sequence>
<evidence type="ECO:0000256" key="7">
    <source>
        <dbReference type="ARBA" id="ARBA00022753"/>
    </source>
</evidence>
<feature type="transmembrane region" description="Helical" evidence="15">
    <location>
        <begin position="333"/>
        <end position="361"/>
    </location>
</feature>
<dbReference type="Proteomes" id="UP000014760">
    <property type="component" value="Unassembled WGS sequence"/>
</dbReference>
<dbReference type="HOGENOM" id="CLU_005912_7_0_1"/>
<feature type="region of interest" description="Disordered" evidence="14">
    <location>
        <begin position="576"/>
        <end position="622"/>
    </location>
</feature>
<dbReference type="GO" id="GO:0051453">
    <property type="term" value="P:regulation of intracellular pH"/>
    <property type="evidence" value="ECO:0007669"/>
    <property type="project" value="TreeGrafter"/>
</dbReference>
<evidence type="ECO:0000256" key="2">
    <source>
        <dbReference type="ARBA" id="ARBA00004651"/>
    </source>
</evidence>
<dbReference type="STRING" id="283909.R7TYX3"/>
<dbReference type="Pfam" id="PF00999">
    <property type="entry name" value="Na_H_Exchanger"/>
    <property type="match status" value="1"/>
</dbReference>
<evidence type="ECO:0000313" key="18">
    <source>
        <dbReference type="EnsemblMetazoa" id="CapteP184481"/>
    </source>
</evidence>
<evidence type="ECO:0000256" key="10">
    <source>
        <dbReference type="ARBA" id="ARBA00023065"/>
    </source>
</evidence>
<dbReference type="InterPro" id="IPR004709">
    <property type="entry name" value="NaH_exchanger"/>
</dbReference>
<dbReference type="GO" id="GO:0005886">
    <property type="term" value="C:plasma membrane"/>
    <property type="evidence" value="ECO:0007669"/>
    <property type="project" value="UniProtKB-SubCell"/>
</dbReference>
<feature type="transmembrane region" description="Helical" evidence="15">
    <location>
        <begin position="286"/>
        <end position="313"/>
    </location>
</feature>
<name>R7TYX3_CAPTE</name>
<keyword evidence="5" id="KW-1003">Cell membrane</keyword>
<dbReference type="PANTHER" id="PTHR10110:SF187">
    <property type="entry name" value="SODIUM_HYDROGEN EXCHANGER"/>
    <property type="match status" value="1"/>
</dbReference>
<keyword evidence="10 13" id="KW-0406">Ion transport</keyword>
<accession>R7TYX3</accession>
<dbReference type="EnsemblMetazoa" id="CapteT184481">
    <property type="protein sequence ID" value="CapteP184481"/>
    <property type="gene ID" value="CapteG184481"/>
</dbReference>
<evidence type="ECO:0000256" key="3">
    <source>
        <dbReference type="ARBA" id="ARBA00007367"/>
    </source>
</evidence>
<evidence type="ECO:0000256" key="13">
    <source>
        <dbReference type="RuleBase" id="RU003722"/>
    </source>
</evidence>
<dbReference type="FunCoup" id="R7TYX3">
    <property type="interactions" value="499"/>
</dbReference>
<feature type="compositionally biased region" description="Acidic residues" evidence="14">
    <location>
        <begin position="584"/>
        <end position="594"/>
    </location>
</feature>
<feature type="transmembrane region" description="Helical" evidence="15">
    <location>
        <begin position="382"/>
        <end position="400"/>
    </location>
</feature>
<evidence type="ECO:0000313" key="17">
    <source>
        <dbReference type="EMBL" id="ELT98939.1"/>
    </source>
</evidence>
<evidence type="ECO:0000256" key="12">
    <source>
        <dbReference type="ARBA" id="ARBA00023201"/>
    </source>
</evidence>
<evidence type="ECO:0000256" key="4">
    <source>
        <dbReference type="ARBA" id="ARBA00022448"/>
    </source>
</evidence>
<evidence type="ECO:0000256" key="5">
    <source>
        <dbReference type="ARBA" id="ARBA00022475"/>
    </source>
</evidence>
<evidence type="ECO:0000256" key="11">
    <source>
        <dbReference type="ARBA" id="ARBA00023136"/>
    </source>
</evidence>
<evidence type="ECO:0000256" key="15">
    <source>
        <dbReference type="SAM" id="Phobius"/>
    </source>
</evidence>
<reference evidence="19" key="1">
    <citation type="submission" date="2012-12" db="EMBL/GenBank/DDBJ databases">
        <authorList>
            <person name="Hellsten U."/>
            <person name="Grimwood J."/>
            <person name="Chapman J.A."/>
            <person name="Shapiro H."/>
            <person name="Aerts A."/>
            <person name="Otillar R.P."/>
            <person name="Terry A.Y."/>
            <person name="Boore J.L."/>
            <person name="Simakov O."/>
            <person name="Marletaz F."/>
            <person name="Cho S.-J."/>
            <person name="Edsinger-Gonzales E."/>
            <person name="Havlak P."/>
            <person name="Kuo D.-H."/>
            <person name="Larsson T."/>
            <person name="Lv J."/>
            <person name="Arendt D."/>
            <person name="Savage R."/>
            <person name="Osoegawa K."/>
            <person name="de Jong P."/>
            <person name="Lindberg D.R."/>
            <person name="Seaver E.C."/>
            <person name="Weisblat D.A."/>
            <person name="Putnam N.H."/>
            <person name="Grigoriev I.V."/>
            <person name="Rokhsar D.S."/>
        </authorList>
    </citation>
    <scope>NUCLEOTIDE SEQUENCE</scope>
    <source>
        <strain evidence="19">I ESC-2004</strain>
    </source>
</reference>
<keyword evidence="7" id="KW-0967">Endosome</keyword>
<evidence type="ECO:0000256" key="14">
    <source>
        <dbReference type="SAM" id="MobiDB-lite"/>
    </source>
</evidence>
<dbReference type="PRINTS" id="PR01088">
    <property type="entry name" value="NAHEXCHNGR6"/>
</dbReference>
<comment type="subcellular location">
    <subcellularLocation>
        <location evidence="2">Cell membrane</location>
        <topology evidence="2">Multi-pass membrane protein</topology>
    </subcellularLocation>
    <subcellularLocation>
        <location evidence="1">Recycling endosome membrane</location>
        <topology evidence="1">Multi-pass membrane protein</topology>
    </subcellularLocation>
</comment>
<reference evidence="18" key="3">
    <citation type="submission" date="2015-06" db="UniProtKB">
        <authorList>
            <consortium name="EnsemblMetazoa"/>
        </authorList>
    </citation>
    <scope>IDENTIFICATION</scope>
</reference>
<dbReference type="InterPro" id="IPR018422">
    <property type="entry name" value="Cation/H_exchanger_CPA1"/>
</dbReference>
<dbReference type="AlphaFoldDB" id="R7TYX3"/>
<evidence type="ECO:0000256" key="1">
    <source>
        <dbReference type="ARBA" id="ARBA00004195"/>
    </source>
</evidence>
<feature type="transmembrane region" description="Helical" evidence="15">
    <location>
        <begin position="59"/>
        <end position="79"/>
    </location>
</feature>
<dbReference type="GO" id="GO:0015385">
    <property type="term" value="F:sodium:proton antiporter activity"/>
    <property type="evidence" value="ECO:0007669"/>
    <property type="project" value="InterPro"/>
</dbReference>
<dbReference type="InterPro" id="IPR006153">
    <property type="entry name" value="Cation/H_exchanger_TM"/>
</dbReference>
<organism evidence="17">
    <name type="scientific">Capitella teleta</name>
    <name type="common">Polychaete worm</name>
    <dbReference type="NCBI Taxonomy" id="283909"/>
    <lineage>
        <taxon>Eukaryota</taxon>
        <taxon>Metazoa</taxon>
        <taxon>Spiralia</taxon>
        <taxon>Lophotrochozoa</taxon>
        <taxon>Annelida</taxon>
        <taxon>Polychaeta</taxon>
        <taxon>Sedentaria</taxon>
        <taxon>Scolecida</taxon>
        <taxon>Capitellidae</taxon>
        <taxon>Capitella</taxon>
    </lineage>
</organism>
<dbReference type="NCBIfam" id="TIGR00840">
    <property type="entry name" value="b_cpa1"/>
    <property type="match status" value="1"/>
</dbReference>
<keyword evidence="4 13" id="KW-0813">Transport</keyword>
<keyword evidence="8 15" id="KW-1133">Transmembrane helix</keyword>
<evidence type="ECO:0000256" key="8">
    <source>
        <dbReference type="ARBA" id="ARBA00022989"/>
    </source>
</evidence>
<proteinExistence type="inferred from homology"/>
<protein>
    <recommendedName>
        <fullName evidence="13">Sodium/hydrogen exchanger</fullName>
    </recommendedName>
</protein>
<dbReference type="EMBL" id="AMQN01010263">
    <property type="status" value="NOT_ANNOTATED_CDS"/>
    <property type="molecule type" value="Genomic_DNA"/>
</dbReference>
<dbReference type="EMBL" id="KB307434">
    <property type="protein sequence ID" value="ELT98939.1"/>
    <property type="molecule type" value="Genomic_DNA"/>
</dbReference>
<feature type="transmembrane region" description="Helical" evidence="15">
    <location>
        <begin position="33"/>
        <end position="52"/>
    </location>
</feature>
<reference evidence="17 19" key="2">
    <citation type="journal article" date="2013" name="Nature">
        <title>Insights into bilaterian evolution from three spiralian genomes.</title>
        <authorList>
            <person name="Simakov O."/>
            <person name="Marletaz F."/>
            <person name="Cho S.J."/>
            <person name="Edsinger-Gonzales E."/>
            <person name="Havlak P."/>
            <person name="Hellsten U."/>
            <person name="Kuo D.H."/>
            <person name="Larsson T."/>
            <person name="Lv J."/>
            <person name="Arendt D."/>
            <person name="Savage R."/>
            <person name="Osoegawa K."/>
            <person name="de Jong P."/>
            <person name="Grimwood J."/>
            <person name="Chapman J.A."/>
            <person name="Shapiro H."/>
            <person name="Aerts A."/>
            <person name="Otillar R.P."/>
            <person name="Terry A.Y."/>
            <person name="Boore J.L."/>
            <person name="Grigoriev I.V."/>
            <person name="Lindberg D.R."/>
            <person name="Seaver E.C."/>
            <person name="Weisblat D.A."/>
            <person name="Putnam N.H."/>
            <person name="Rokhsar D.S."/>
        </authorList>
    </citation>
    <scope>NUCLEOTIDE SEQUENCE</scope>
    <source>
        <strain evidence="17 19">I ESC-2004</strain>
    </source>
</reference>
<dbReference type="PRINTS" id="PR01084">
    <property type="entry name" value="NAHEXCHNGR"/>
</dbReference>
<dbReference type="GO" id="GO:0055038">
    <property type="term" value="C:recycling endosome membrane"/>
    <property type="evidence" value="ECO:0007669"/>
    <property type="project" value="UniProtKB-SubCell"/>
</dbReference>
<dbReference type="OMA" id="FTYVRRF"/>
<dbReference type="GO" id="GO:0098719">
    <property type="term" value="P:sodium ion import across plasma membrane"/>
    <property type="evidence" value="ECO:0007669"/>
    <property type="project" value="TreeGrafter"/>
</dbReference>
<feature type="compositionally biased region" description="Polar residues" evidence="14">
    <location>
        <begin position="613"/>
        <end position="622"/>
    </location>
</feature>
<keyword evidence="12 13" id="KW-0739">Sodium transport</keyword>
<evidence type="ECO:0000256" key="6">
    <source>
        <dbReference type="ARBA" id="ARBA00022692"/>
    </source>
</evidence>
<keyword evidence="9" id="KW-0915">Sodium</keyword>